<evidence type="ECO:0000313" key="8">
    <source>
        <dbReference type="EnsemblMetazoa" id="XP_024082819.1"/>
    </source>
</evidence>
<reference evidence="8" key="1">
    <citation type="submission" date="2022-01" db="UniProtKB">
        <authorList>
            <consortium name="EnsemblMetazoa"/>
        </authorList>
    </citation>
    <scope>IDENTIFICATION</scope>
</reference>
<dbReference type="SUPFAM" id="SSF57903">
    <property type="entry name" value="FYVE/PHD zinc finger"/>
    <property type="match status" value="1"/>
</dbReference>
<feature type="compositionally biased region" description="Basic and acidic residues" evidence="6">
    <location>
        <begin position="29"/>
        <end position="43"/>
    </location>
</feature>
<dbReference type="InterPro" id="IPR011011">
    <property type="entry name" value="Znf_FYVE_PHD"/>
</dbReference>
<dbReference type="InterPro" id="IPR013320">
    <property type="entry name" value="ConA-like_dom_sf"/>
</dbReference>
<feature type="region of interest" description="Disordered" evidence="6">
    <location>
        <begin position="1"/>
        <end position="52"/>
    </location>
</feature>
<evidence type="ECO:0000256" key="5">
    <source>
        <dbReference type="ARBA" id="ARBA00023242"/>
    </source>
</evidence>
<dbReference type="GO" id="GO:0000976">
    <property type="term" value="F:transcription cis-regulatory region binding"/>
    <property type="evidence" value="ECO:0007669"/>
    <property type="project" value="TreeGrafter"/>
</dbReference>
<feature type="compositionally biased region" description="Basic and acidic residues" evidence="6">
    <location>
        <begin position="1"/>
        <end position="15"/>
    </location>
</feature>
<dbReference type="Pfam" id="PF21257">
    <property type="entry name" value="PHD_ash2p_like"/>
    <property type="match status" value="1"/>
</dbReference>
<dbReference type="InterPro" id="IPR043136">
    <property type="entry name" value="B30.2/SPRY_sf"/>
</dbReference>
<dbReference type="SMART" id="SM00249">
    <property type="entry name" value="PHD"/>
    <property type="match status" value="1"/>
</dbReference>
<dbReference type="Pfam" id="PF21198">
    <property type="entry name" value="ASH2L-like_WH"/>
    <property type="match status" value="1"/>
</dbReference>
<keyword evidence="4" id="KW-0862">Zinc</keyword>
<evidence type="ECO:0000313" key="9">
    <source>
        <dbReference type="Proteomes" id="UP000494040"/>
    </source>
</evidence>
<keyword evidence="9" id="KW-1185">Reference proteome</keyword>
<feature type="compositionally biased region" description="Polar residues" evidence="6">
    <location>
        <begin position="16"/>
        <end position="28"/>
    </location>
</feature>
<dbReference type="CDD" id="cd15583">
    <property type="entry name" value="PHD_ash2p_like"/>
    <property type="match status" value="1"/>
</dbReference>
<dbReference type="Proteomes" id="UP000494040">
    <property type="component" value="Unassembled WGS sequence"/>
</dbReference>
<dbReference type="InterPro" id="IPR019786">
    <property type="entry name" value="Zinc_finger_PHD-type_CS"/>
</dbReference>
<keyword evidence="3" id="KW-0863">Zinc-finger</keyword>
<comment type="subcellular location">
    <subcellularLocation>
        <location evidence="1">Nucleus</location>
    </subcellularLocation>
</comment>
<sequence>MLNSEERSNVDEIKESQPSSPMAEGDQQSEVKTDDKSEQDDKISVTSANKSDRDGNCYCGKERNLNIVELLCANCNRWFHESCIGYQLGKLVPFMMNYVFVCKNCSSSGLESFKKNTPLFPQICTTAMANLMQASIKEGIPKSKFNKDKDIIPFIESHWEGLTTFARRIKQSMHSSVRFHFFFFNKNNSKNSSPQVLRALVKETNINFGVEDTPDEGTVYYLLQQDLTQIKPNYEAMIKQGQLKVTDMGIQHGKQGLKHASGGPGIRRNTKRKLPESGQVGSKKARGDVSLPKLPAHGYPLEHPYNKDGYRYILAEPDPHAPFRQEFDESSDWAGKPIPGWLYRTLVPGTVLLALHDRASQLKVSDDRLTVTGEKGYCMVRATHSVSRGTWYYEVTIDDMKDGSASRLGWAQEYANLQAPLGYDKFGYAWRSRKGTRFHESRGKHYSDGYAEGDTLGFMIDLPIDRRMAKVPCTYKDKPLVKFKSHLYYEEKDRVAEFLKKLKTLPGSKIMFFKNGVCQGTAFTDIYGGAYFPSISLHKNATVTVNFGPNFKYPPNEKKFQYNGMHQKAEEAICEQTMADMLYLTENDGKLRLETYAV</sequence>
<dbReference type="OrthoDB" id="10266026at2759"/>
<dbReference type="GO" id="GO:0008270">
    <property type="term" value="F:zinc ion binding"/>
    <property type="evidence" value="ECO:0007669"/>
    <property type="project" value="UniProtKB-KW"/>
</dbReference>
<dbReference type="AlphaFoldDB" id="A0A8I6SKD6"/>
<dbReference type="Gene3D" id="3.90.980.20">
    <property type="match status" value="1"/>
</dbReference>
<dbReference type="PANTHER" id="PTHR10598:SF0">
    <property type="entry name" value="SET1_ASH2 HISTONE METHYLTRANSFERASE COMPLEX SUBUNIT ASH2"/>
    <property type="match status" value="1"/>
</dbReference>
<keyword evidence="2" id="KW-0479">Metal-binding</keyword>
<dbReference type="EnsemblMetazoa" id="XM_024227051.1">
    <property type="protein sequence ID" value="XP_024082819.1"/>
    <property type="gene ID" value="LOC106667141"/>
</dbReference>
<dbReference type="SUPFAM" id="SSF49899">
    <property type="entry name" value="Concanavalin A-like lectins/glucanases"/>
    <property type="match status" value="1"/>
</dbReference>
<dbReference type="Gene3D" id="2.60.120.920">
    <property type="match status" value="1"/>
</dbReference>
<keyword evidence="5" id="KW-0539">Nucleus</keyword>
<evidence type="ECO:0000256" key="2">
    <source>
        <dbReference type="ARBA" id="ARBA00022723"/>
    </source>
</evidence>
<dbReference type="GO" id="GO:0048188">
    <property type="term" value="C:Set1C/COMPASS complex"/>
    <property type="evidence" value="ECO:0007669"/>
    <property type="project" value="InterPro"/>
</dbReference>
<evidence type="ECO:0000259" key="7">
    <source>
        <dbReference type="PROSITE" id="PS50188"/>
    </source>
</evidence>
<feature type="domain" description="B30.2/SPRY" evidence="7">
    <location>
        <begin position="330"/>
        <end position="552"/>
    </location>
</feature>
<dbReference type="CDD" id="cd12872">
    <property type="entry name" value="SPRY_Ash2"/>
    <property type="match status" value="1"/>
</dbReference>
<dbReference type="InterPro" id="IPR049455">
    <property type="entry name" value="ASH2-like_PHD"/>
</dbReference>
<dbReference type="RefSeq" id="XP_024082819.1">
    <property type="nucleotide sequence ID" value="XM_024227051.1"/>
</dbReference>
<dbReference type="PROSITE" id="PS50188">
    <property type="entry name" value="B302_SPRY"/>
    <property type="match status" value="1"/>
</dbReference>
<dbReference type="InterPro" id="IPR001870">
    <property type="entry name" value="B30.2/SPRY"/>
</dbReference>
<protein>
    <recommendedName>
        <fullName evidence="7">B30.2/SPRY domain-containing protein</fullName>
    </recommendedName>
</protein>
<name>A0A8I6SKD6_CIMLE</name>
<feature type="region of interest" description="Disordered" evidence="6">
    <location>
        <begin position="254"/>
        <end position="293"/>
    </location>
</feature>
<accession>A0A8I6SKD6</accession>
<evidence type="ECO:0000256" key="1">
    <source>
        <dbReference type="ARBA" id="ARBA00004123"/>
    </source>
</evidence>
<organism evidence="8 9">
    <name type="scientific">Cimex lectularius</name>
    <name type="common">Bed bug</name>
    <name type="synonym">Acanthia lectularia</name>
    <dbReference type="NCBI Taxonomy" id="79782"/>
    <lineage>
        <taxon>Eukaryota</taxon>
        <taxon>Metazoa</taxon>
        <taxon>Ecdysozoa</taxon>
        <taxon>Arthropoda</taxon>
        <taxon>Hexapoda</taxon>
        <taxon>Insecta</taxon>
        <taxon>Pterygota</taxon>
        <taxon>Neoptera</taxon>
        <taxon>Paraneoptera</taxon>
        <taxon>Hemiptera</taxon>
        <taxon>Heteroptera</taxon>
        <taxon>Panheteroptera</taxon>
        <taxon>Cimicomorpha</taxon>
        <taxon>Cimicidae</taxon>
        <taxon>Cimex</taxon>
    </lineage>
</organism>
<dbReference type="SMART" id="SM00449">
    <property type="entry name" value="SPRY"/>
    <property type="match status" value="1"/>
</dbReference>
<evidence type="ECO:0000256" key="6">
    <source>
        <dbReference type="SAM" id="MobiDB-lite"/>
    </source>
</evidence>
<dbReference type="InterPro" id="IPR053835">
    <property type="entry name" value="ASH2L-like_WH"/>
</dbReference>
<dbReference type="PROSITE" id="PS01359">
    <property type="entry name" value="ZF_PHD_1"/>
    <property type="match status" value="1"/>
</dbReference>
<dbReference type="CTD" id="42936"/>
<dbReference type="InterPro" id="IPR037353">
    <property type="entry name" value="ASH2"/>
</dbReference>
<dbReference type="GeneID" id="106667141"/>
<evidence type="ECO:0000256" key="3">
    <source>
        <dbReference type="ARBA" id="ARBA00022771"/>
    </source>
</evidence>
<dbReference type="PANTHER" id="PTHR10598">
    <property type="entry name" value="SET1/ASH2 HISTONE METHYLTRANSFERASE COMPLEX SUBUNIT ASH2"/>
    <property type="match status" value="1"/>
</dbReference>
<proteinExistence type="predicted"/>
<evidence type="ECO:0000256" key="4">
    <source>
        <dbReference type="ARBA" id="ARBA00022833"/>
    </source>
</evidence>
<dbReference type="Pfam" id="PF00622">
    <property type="entry name" value="SPRY"/>
    <property type="match status" value="2"/>
</dbReference>
<dbReference type="InterPro" id="IPR003877">
    <property type="entry name" value="SPRY_dom"/>
</dbReference>
<dbReference type="InterPro" id="IPR001965">
    <property type="entry name" value="Znf_PHD"/>
</dbReference>
<dbReference type="OMA" id="CATCSRW"/>